<dbReference type="PANTHER" id="PTHR33361">
    <property type="entry name" value="GLR0591 PROTEIN"/>
    <property type="match status" value="1"/>
</dbReference>
<evidence type="ECO:0000313" key="1">
    <source>
        <dbReference type="EMBL" id="WCO67650.1"/>
    </source>
</evidence>
<dbReference type="PANTHER" id="PTHR33361:SF16">
    <property type="entry name" value="DUF885 DOMAIN-CONTAINING PROTEIN"/>
    <property type="match status" value="1"/>
</dbReference>
<reference evidence="1" key="1">
    <citation type="submission" date="2023-01" db="EMBL/GenBank/DDBJ databases">
        <title>The diversity of Class Acidimicrobiia in South China Sea sediment environments and the proposal of Iamia marina sp. nov., a novel species of the genus Iamia.</title>
        <authorList>
            <person name="He Y."/>
            <person name="Tian X."/>
        </authorList>
    </citation>
    <scope>NUCLEOTIDE SEQUENCE</scope>
    <source>
        <strain evidence="1">DSM 19957</strain>
    </source>
</reference>
<dbReference type="EMBL" id="CP116942">
    <property type="protein sequence ID" value="WCO67650.1"/>
    <property type="molecule type" value="Genomic_DNA"/>
</dbReference>
<keyword evidence="2" id="KW-1185">Reference proteome</keyword>
<organism evidence="1 2">
    <name type="scientific">Iamia majanohamensis</name>
    <dbReference type="NCBI Taxonomy" id="467976"/>
    <lineage>
        <taxon>Bacteria</taxon>
        <taxon>Bacillati</taxon>
        <taxon>Actinomycetota</taxon>
        <taxon>Acidimicrobiia</taxon>
        <taxon>Acidimicrobiales</taxon>
        <taxon>Iamiaceae</taxon>
        <taxon>Iamia</taxon>
    </lineage>
</organism>
<accession>A0AAE9Y6L6</accession>
<sequence>MPESTPVRALADEYWEAQMRVSPSYATFLGDRRFDAEIEDVSVEADARQEGTWRELRARVDALPPPESRADAVTQALLVETLDDALGHLAHRTTELAYDQMDGIHAGLLTAAPQVNAPEPQNARDLVTRHRRVGDLLDTAVARFRAGLAAGRTPPRLVLDRALNQVDGYLASPLDEDPFTTFPGPEGWDGEDAWRQDLRAAAAEVVRPAFARYGAALRDELLPHARGDDEPGLGHVAGGEDLYRFLVRSHTGLDLDPAAVHQVGLDEVAAVDERIAEVGSRLFGTTDRSVIFERLRTDPDLRYDPARPEEPLEDARRCVAVATEVMGAWFGRLPQSPCEVKPVPEGLAADAPGAYYFPPAADGSRPGAYFVNTHDLGERNRSDTASVAFHEAIPGHHLQLAIASELTELPAFQRFSSGHTAFVEGWALYTEALADEMGLYTSDVDRLGMLVNDAWRACRLVVDTGMHALGWTRQQAIDQMAAHVPIGVGEITVEVDRYVAIPAQALSYKVGQREILRLRAAATEALGDRFDVRGFHDAVLGSSTVSLPVLASLVDDWVATRRAA</sequence>
<dbReference type="RefSeq" id="WP_272737171.1">
    <property type="nucleotide sequence ID" value="NZ_CP116942.1"/>
</dbReference>
<proteinExistence type="predicted"/>
<dbReference type="InterPro" id="IPR010281">
    <property type="entry name" value="DUF885"/>
</dbReference>
<dbReference type="Proteomes" id="UP001216390">
    <property type="component" value="Chromosome"/>
</dbReference>
<dbReference type="Pfam" id="PF05960">
    <property type="entry name" value="DUF885"/>
    <property type="match status" value="1"/>
</dbReference>
<gene>
    <name evidence="1" type="ORF">PO878_02800</name>
</gene>
<protein>
    <submittedName>
        <fullName evidence="1">DUF885 domain-containing protein</fullName>
    </submittedName>
</protein>
<dbReference type="KEGG" id="ima:PO878_02800"/>
<dbReference type="AlphaFoldDB" id="A0AAE9Y6L6"/>
<evidence type="ECO:0000313" key="2">
    <source>
        <dbReference type="Proteomes" id="UP001216390"/>
    </source>
</evidence>
<name>A0AAE9Y6L6_9ACTN</name>